<comment type="catalytic activity">
    <reaction evidence="3">
        <text>a nitrile + 2 H2O = a carboxylate + NH4(+)</text>
        <dbReference type="Rhea" id="RHEA:21724"/>
        <dbReference type="ChEBI" id="CHEBI:15377"/>
        <dbReference type="ChEBI" id="CHEBI:18379"/>
        <dbReference type="ChEBI" id="CHEBI:28938"/>
        <dbReference type="ChEBI" id="CHEBI:29067"/>
        <dbReference type="EC" id="3.5.5.1"/>
    </reaction>
</comment>
<organism evidence="6 7">
    <name type="scientific">Cochliobolus sativus</name>
    <name type="common">Common root rot and spot blotch fungus</name>
    <name type="synonym">Bipolaris sorokiniana</name>
    <dbReference type="NCBI Taxonomy" id="45130"/>
    <lineage>
        <taxon>Eukaryota</taxon>
        <taxon>Fungi</taxon>
        <taxon>Dikarya</taxon>
        <taxon>Ascomycota</taxon>
        <taxon>Pezizomycotina</taxon>
        <taxon>Dothideomycetes</taxon>
        <taxon>Pleosporomycetidae</taxon>
        <taxon>Pleosporales</taxon>
        <taxon>Pleosporineae</taxon>
        <taxon>Pleosporaceae</taxon>
        <taxon>Bipolaris</taxon>
    </lineage>
</organism>
<dbReference type="PANTHER" id="PTHR46044:SF14">
    <property type="entry name" value="ARYLACETONITRILASE"/>
    <property type="match status" value="1"/>
</dbReference>
<dbReference type="Pfam" id="PF00795">
    <property type="entry name" value="CN_hydrolase"/>
    <property type="match status" value="1"/>
</dbReference>
<dbReference type="CDD" id="cd07564">
    <property type="entry name" value="nitrilases_CHs"/>
    <property type="match status" value="1"/>
</dbReference>
<comment type="caution">
    <text evidence="6">The sequence shown here is derived from an EMBL/GenBank/DDBJ whole genome shotgun (WGS) entry which is preliminary data.</text>
</comment>
<dbReference type="GO" id="GO:0000257">
    <property type="term" value="F:nitrilase activity"/>
    <property type="evidence" value="ECO:0007669"/>
    <property type="project" value="UniProtKB-EC"/>
</dbReference>
<dbReference type="InterPro" id="IPR000132">
    <property type="entry name" value="Nitrilase/CN_hydratase_CS"/>
</dbReference>
<dbReference type="EMBL" id="WNKQ01000023">
    <property type="protein sequence ID" value="KAF5844429.1"/>
    <property type="molecule type" value="Genomic_DNA"/>
</dbReference>
<dbReference type="Proteomes" id="UP000624244">
    <property type="component" value="Unassembled WGS sequence"/>
</dbReference>
<dbReference type="InterPro" id="IPR003010">
    <property type="entry name" value="C-N_Hydrolase"/>
</dbReference>
<dbReference type="PROSITE" id="PS50263">
    <property type="entry name" value="CN_HYDROLASE"/>
    <property type="match status" value="1"/>
</dbReference>
<dbReference type="AlphaFoldDB" id="A0A8H5ZA15"/>
<dbReference type="InterPro" id="IPR044149">
    <property type="entry name" value="Nitrilases_CHs"/>
</dbReference>
<evidence type="ECO:0000256" key="1">
    <source>
        <dbReference type="ARBA" id="ARBA00008129"/>
    </source>
</evidence>
<feature type="domain" description="CN hydrolase" evidence="5">
    <location>
        <begin position="9"/>
        <end position="285"/>
    </location>
</feature>
<dbReference type="EC" id="3.5.5.1" evidence="4"/>
<evidence type="ECO:0000313" key="6">
    <source>
        <dbReference type="EMBL" id="KAF5844429.1"/>
    </source>
</evidence>
<evidence type="ECO:0000256" key="4">
    <source>
        <dbReference type="ARBA" id="ARBA00039045"/>
    </source>
</evidence>
<dbReference type="GO" id="GO:0016836">
    <property type="term" value="F:hydro-lyase activity"/>
    <property type="evidence" value="ECO:0007669"/>
    <property type="project" value="UniProtKB-ARBA"/>
</dbReference>
<comment type="similarity">
    <text evidence="1">Belongs to the carbon-nitrogen hydrolase superfamily. Nitrilase family.</text>
</comment>
<evidence type="ECO:0000259" key="5">
    <source>
        <dbReference type="PROSITE" id="PS50263"/>
    </source>
</evidence>
<accession>A0A8H5ZA15</accession>
<dbReference type="PANTHER" id="PTHR46044">
    <property type="entry name" value="NITRILASE"/>
    <property type="match status" value="1"/>
</dbReference>
<dbReference type="OMA" id="WYPYFSF"/>
<proteinExistence type="inferred from homology"/>
<evidence type="ECO:0000256" key="3">
    <source>
        <dbReference type="ARBA" id="ARBA00036406"/>
    </source>
</evidence>
<evidence type="ECO:0000313" key="7">
    <source>
        <dbReference type="Proteomes" id="UP000624244"/>
    </source>
</evidence>
<keyword evidence="2" id="KW-0378">Hydrolase</keyword>
<name>A0A8H5ZA15_COCSA</name>
<gene>
    <name evidence="6" type="ORF">GGP41_001387</name>
</gene>
<sequence>MGDRVHPTVRVAITQHEPMWLDLEATVQKTITIIKEAAEAEAKLVAFPECWIPGYPAWIWSRPVDFDLGTKYVQNSLKTDSEEMKRICAAAAENKINVSLGFSERDGDSVYIAQALISEYGEIKMTRRKMKPTHMERTIFGDATGGKSCLSKVVDLPGVGRVGGLSCWEHIQPLLKYYTFTQSEQIHVGAWPAVAGFIEGSSGFYSMSIEGCRNISQSYAIESQAFVLHCTTVISEAAIQMMETAGAPIMGHPNQGSSCVIGPDGRILSKIDSPNEKLIIADLDLSLVTKAKTFVDASGHYSRPDLMWLGVDETHKPVVRGVENS</sequence>
<dbReference type="PROSITE" id="PS00921">
    <property type="entry name" value="NITRIL_CHT_2"/>
    <property type="match status" value="1"/>
</dbReference>
<dbReference type="InterPro" id="IPR036526">
    <property type="entry name" value="C-N_Hydrolase_sf"/>
</dbReference>
<protein>
    <recommendedName>
        <fullName evidence="4">nitrilase</fullName>
        <ecNumber evidence="4">3.5.5.1</ecNumber>
    </recommendedName>
</protein>
<evidence type="ECO:0000256" key="2">
    <source>
        <dbReference type="ARBA" id="ARBA00022801"/>
    </source>
</evidence>
<dbReference type="Gene3D" id="3.60.110.10">
    <property type="entry name" value="Carbon-nitrogen hydrolase"/>
    <property type="match status" value="1"/>
</dbReference>
<dbReference type="SUPFAM" id="SSF56317">
    <property type="entry name" value="Carbon-nitrogen hydrolase"/>
    <property type="match status" value="1"/>
</dbReference>
<reference evidence="6" key="1">
    <citation type="submission" date="2019-11" db="EMBL/GenBank/DDBJ databases">
        <title>Bipolaris sorokiniana Genome sequencing.</title>
        <authorList>
            <person name="Wang H."/>
        </authorList>
    </citation>
    <scope>NUCLEOTIDE SEQUENCE</scope>
</reference>